<accession>A0A2H3DEZ4</accession>
<evidence type="ECO:0000313" key="1">
    <source>
        <dbReference type="EMBL" id="PBK86823.1"/>
    </source>
</evidence>
<protein>
    <submittedName>
        <fullName evidence="1">Uncharacterized protein</fullName>
    </submittedName>
</protein>
<keyword evidence="2" id="KW-1185">Reference proteome</keyword>
<dbReference type="Proteomes" id="UP000217790">
    <property type="component" value="Unassembled WGS sequence"/>
</dbReference>
<reference evidence="2" key="1">
    <citation type="journal article" date="2017" name="Nat. Ecol. Evol.">
        <title>Genome expansion and lineage-specific genetic innovations in the forest pathogenic fungi Armillaria.</title>
        <authorList>
            <person name="Sipos G."/>
            <person name="Prasanna A.N."/>
            <person name="Walter M.C."/>
            <person name="O'Connor E."/>
            <person name="Balint B."/>
            <person name="Krizsan K."/>
            <person name="Kiss B."/>
            <person name="Hess J."/>
            <person name="Varga T."/>
            <person name="Slot J."/>
            <person name="Riley R."/>
            <person name="Boka B."/>
            <person name="Rigling D."/>
            <person name="Barry K."/>
            <person name="Lee J."/>
            <person name="Mihaltcheva S."/>
            <person name="LaButti K."/>
            <person name="Lipzen A."/>
            <person name="Waldron R."/>
            <person name="Moloney N.M."/>
            <person name="Sperisen C."/>
            <person name="Kredics L."/>
            <person name="Vagvoelgyi C."/>
            <person name="Patrignani A."/>
            <person name="Fitzpatrick D."/>
            <person name="Nagy I."/>
            <person name="Doyle S."/>
            <person name="Anderson J.B."/>
            <person name="Grigoriev I.V."/>
            <person name="Gueldener U."/>
            <person name="Muensterkoetter M."/>
            <person name="Nagy L.G."/>
        </authorList>
    </citation>
    <scope>NUCLEOTIDE SEQUENCE [LARGE SCALE GENOMIC DNA]</scope>
    <source>
        <strain evidence="2">Ar21-2</strain>
    </source>
</reference>
<gene>
    <name evidence="1" type="ORF">ARMGADRAFT_1035358</name>
</gene>
<sequence length="201" mass="22818">MGVVRGKAGGIKVCRTSYGLVIVPLIPTNAGSALDVRRRARGFSWPWVIIRVEEYPKTRGTRDVLLYASYGGPEEWIGQRDISFSQNSPRVSFRWSPKALAGEKLHNTKKLRSKLRRTRSRQPRGLTVELSTFSLVSKDCRTFTLVFPSSAICSFYLVSSLRQRQVARSNDLNIKCRVEFALRHTASRQARCRGARGWMQV</sequence>
<proteinExistence type="predicted"/>
<name>A0A2H3DEZ4_ARMGA</name>
<evidence type="ECO:0000313" key="2">
    <source>
        <dbReference type="Proteomes" id="UP000217790"/>
    </source>
</evidence>
<organism evidence="1 2">
    <name type="scientific">Armillaria gallica</name>
    <name type="common">Bulbous honey fungus</name>
    <name type="synonym">Armillaria bulbosa</name>
    <dbReference type="NCBI Taxonomy" id="47427"/>
    <lineage>
        <taxon>Eukaryota</taxon>
        <taxon>Fungi</taxon>
        <taxon>Dikarya</taxon>
        <taxon>Basidiomycota</taxon>
        <taxon>Agaricomycotina</taxon>
        <taxon>Agaricomycetes</taxon>
        <taxon>Agaricomycetidae</taxon>
        <taxon>Agaricales</taxon>
        <taxon>Marasmiineae</taxon>
        <taxon>Physalacriaceae</taxon>
        <taxon>Armillaria</taxon>
    </lineage>
</organism>
<dbReference type="AlphaFoldDB" id="A0A2H3DEZ4"/>
<dbReference type="InParanoid" id="A0A2H3DEZ4"/>
<dbReference type="EMBL" id="KZ293682">
    <property type="protein sequence ID" value="PBK86823.1"/>
    <property type="molecule type" value="Genomic_DNA"/>
</dbReference>